<evidence type="ECO:0000256" key="4">
    <source>
        <dbReference type="ARBA" id="ARBA00023163"/>
    </source>
</evidence>
<evidence type="ECO:0000313" key="9">
    <source>
        <dbReference type="Proteomes" id="UP001595190"/>
    </source>
</evidence>
<gene>
    <name evidence="6" type="ORF">ABXS05_30070</name>
    <name evidence="7" type="ORF">ACETRX_35900</name>
</gene>
<dbReference type="Pfam" id="PF03466">
    <property type="entry name" value="LysR_substrate"/>
    <property type="match status" value="1"/>
</dbReference>
<reference evidence="6 8" key="1">
    <citation type="submission" date="2024-07" db="EMBL/GenBank/DDBJ databases">
        <title>Description of Labrys sedimenti sp. nov., isolated from a diclofenac-degrading enrichment culture.</title>
        <authorList>
            <person name="Tancsics A."/>
            <person name="Csepanyi A."/>
        </authorList>
    </citation>
    <scope>NUCLEOTIDE SEQUENCE [LARGE SCALE GENOMIC DNA]</scope>
    <source>
        <strain evidence="6 8">LMG 23578</strain>
    </source>
</reference>
<feature type="domain" description="HTH lysR-type" evidence="5">
    <location>
        <begin position="3"/>
        <end position="60"/>
    </location>
</feature>
<dbReference type="RefSeq" id="WP_367626428.1">
    <property type="nucleotide sequence ID" value="NZ_JBFNQD010000018.1"/>
</dbReference>
<dbReference type="InterPro" id="IPR000847">
    <property type="entry name" value="LysR_HTH_N"/>
</dbReference>
<dbReference type="EMBL" id="JBHGPK010000059">
    <property type="protein sequence ID" value="MFC2255002.1"/>
    <property type="molecule type" value="Genomic_DNA"/>
</dbReference>
<dbReference type="PANTHER" id="PTHR30419:SF2">
    <property type="entry name" value="LYSR FAMILY TRANSCRIPTIONAL REGULATOR"/>
    <property type="match status" value="1"/>
</dbReference>
<evidence type="ECO:0000313" key="7">
    <source>
        <dbReference type="EMBL" id="MFC2255002.1"/>
    </source>
</evidence>
<dbReference type="EMBL" id="JBFNQD010000018">
    <property type="protein sequence ID" value="MEW9309831.1"/>
    <property type="molecule type" value="Genomic_DNA"/>
</dbReference>
<proteinExistence type="inferred from homology"/>
<evidence type="ECO:0000256" key="3">
    <source>
        <dbReference type="ARBA" id="ARBA00023125"/>
    </source>
</evidence>
<dbReference type="CDD" id="cd08421">
    <property type="entry name" value="PBP2_LTTR_like_1"/>
    <property type="match status" value="1"/>
</dbReference>
<evidence type="ECO:0000313" key="8">
    <source>
        <dbReference type="Proteomes" id="UP001555786"/>
    </source>
</evidence>
<sequence>MRFDLTDLRLFDAVVRAGSISGGAERMHMALASASARVSGMEAALGTALFNRSRRGVEPTAAGLALLHHARAITAQVEQMRGELLSFSSGLKGEIRMLSNTAGLVELVPAALRVFLASHPGVDIDIEERTSAEIVEAVSAGTAEFGVIAATADLAELETRALGVDRLVAVTARSSALAARPEIGFSELIGEPFVGLAGGALTDHLARQAARLGRRIAYRVRLRSFDAVARLVEAGIGVGVLPQAAVERYGSPHLVALRLSDGWADRHLVVCAKSLAGLSMHSRLLIDELQRQGMATHGPGDETKYTGYLPHNP</sequence>
<dbReference type="Proteomes" id="UP001555786">
    <property type="component" value="Unassembled WGS sequence"/>
</dbReference>
<dbReference type="InterPro" id="IPR050950">
    <property type="entry name" value="HTH-type_LysR_regulators"/>
</dbReference>
<dbReference type="InterPro" id="IPR005119">
    <property type="entry name" value="LysR_subst-bd"/>
</dbReference>
<keyword evidence="4" id="KW-0804">Transcription</keyword>
<keyword evidence="3" id="KW-0238">DNA-binding</keyword>
<reference evidence="7 9" key="2">
    <citation type="submission" date="2024-09" db="EMBL/GenBank/DDBJ databases">
        <title>Description of Labrys sedimenti sp. nov., isolated from a diclofenac-degrading enrichment culture, and genome-based reclassification of Labrys portucalensis as a later heterotypic synonym of Labrys neptuniae.</title>
        <authorList>
            <person name="Tancsics A."/>
            <person name="Csepanyi A."/>
        </authorList>
    </citation>
    <scope>NUCLEOTIDE SEQUENCE [LARGE SCALE GENOMIC DNA]</scope>
    <source>
        <strain evidence="7 9">LMG 23412</strain>
    </source>
</reference>
<dbReference type="Proteomes" id="UP001595190">
    <property type="component" value="Unassembled WGS sequence"/>
</dbReference>
<dbReference type="Gene3D" id="1.10.10.10">
    <property type="entry name" value="Winged helix-like DNA-binding domain superfamily/Winged helix DNA-binding domain"/>
    <property type="match status" value="1"/>
</dbReference>
<name>A0ABV3PWM7_9HYPH</name>
<keyword evidence="2" id="KW-0805">Transcription regulation</keyword>
<evidence type="ECO:0000256" key="2">
    <source>
        <dbReference type="ARBA" id="ARBA00023015"/>
    </source>
</evidence>
<protein>
    <submittedName>
        <fullName evidence="6">LysR family transcriptional regulator</fullName>
    </submittedName>
</protein>
<comment type="similarity">
    <text evidence="1">Belongs to the LysR transcriptional regulatory family.</text>
</comment>
<evidence type="ECO:0000259" key="5">
    <source>
        <dbReference type="PROSITE" id="PS50931"/>
    </source>
</evidence>
<dbReference type="PANTHER" id="PTHR30419">
    <property type="entry name" value="HTH-TYPE TRANSCRIPTIONAL REGULATOR YBHD"/>
    <property type="match status" value="1"/>
</dbReference>
<comment type="caution">
    <text evidence="6">The sequence shown here is derived from an EMBL/GenBank/DDBJ whole genome shotgun (WGS) entry which is preliminary data.</text>
</comment>
<organism evidence="6 8">
    <name type="scientific">Labrys neptuniae</name>
    <dbReference type="NCBI Taxonomy" id="376174"/>
    <lineage>
        <taxon>Bacteria</taxon>
        <taxon>Pseudomonadati</taxon>
        <taxon>Pseudomonadota</taxon>
        <taxon>Alphaproteobacteria</taxon>
        <taxon>Hyphomicrobiales</taxon>
        <taxon>Xanthobacteraceae</taxon>
        <taxon>Labrys</taxon>
    </lineage>
</organism>
<dbReference type="Gene3D" id="3.40.190.290">
    <property type="match status" value="1"/>
</dbReference>
<dbReference type="SUPFAM" id="SSF46785">
    <property type="entry name" value="Winged helix' DNA-binding domain"/>
    <property type="match status" value="1"/>
</dbReference>
<accession>A0ABV3PWM7</accession>
<dbReference type="Pfam" id="PF00126">
    <property type="entry name" value="HTH_1"/>
    <property type="match status" value="1"/>
</dbReference>
<dbReference type="SUPFAM" id="SSF53850">
    <property type="entry name" value="Periplasmic binding protein-like II"/>
    <property type="match status" value="1"/>
</dbReference>
<keyword evidence="8" id="KW-1185">Reference proteome</keyword>
<dbReference type="InterPro" id="IPR036390">
    <property type="entry name" value="WH_DNA-bd_sf"/>
</dbReference>
<evidence type="ECO:0000256" key="1">
    <source>
        <dbReference type="ARBA" id="ARBA00009437"/>
    </source>
</evidence>
<dbReference type="InterPro" id="IPR036388">
    <property type="entry name" value="WH-like_DNA-bd_sf"/>
</dbReference>
<dbReference type="PROSITE" id="PS50931">
    <property type="entry name" value="HTH_LYSR"/>
    <property type="match status" value="1"/>
</dbReference>
<evidence type="ECO:0000313" key="6">
    <source>
        <dbReference type="EMBL" id="MEW9309831.1"/>
    </source>
</evidence>